<accession>A0AAW6FKL3</accession>
<evidence type="ECO:0000313" key="1">
    <source>
        <dbReference type="EMBL" id="MDB9224025.1"/>
    </source>
</evidence>
<name>A0AAW6FKL3_9BACT</name>
<sequence>MAEEQEKNIIRLLAKGDEEAMGILFRSYHRLLWKPVFSGR</sequence>
<evidence type="ECO:0000313" key="2">
    <source>
        <dbReference type="Proteomes" id="UP001212263"/>
    </source>
</evidence>
<protein>
    <recommendedName>
        <fullName evidence="3">RNA polymerase subunit sigma</fullName>
    </recommendedName>
</protein>
<comment type="caution">
    <text evidence="1">The sequence shown here is derived from an EMBL/GenBank/DDBJ whole genome shotgun (WGS) entry which is preliminary data.</text>
</comment>
<dbReference type="EMBL" id="JAQMRD010000018">
    <property type="protein sequence ID" value="MDB9224025.1"/>
    <property type="molecule type" value="Genomic_DNA"/>
</dbReference>
<dbReference type="Proteomes" id="UP001212263">
    <property type="component" value="Unassembled WGS sequence"/>
</dbReference>
<evidence type="ECO:0008006" key="3">
    <source>
        <dbReference type="Google" id="ProtNLM"/>
    </source>
</evidence>
<organism evidence="1 2">
    <name type="scientific">Odoribacter splanchnicus</name>
    <dbReference type="NCBI Taxonomy" id="28118"/>
    <lineage>
        <taxon>Bacteria</taxon>
        <taxon>Pseudomonadati</taxon>
        <taxon>Bacteroidota</taxon>
        <taxon>Bacteroidia</taxon>
        <taxon>Bacteroidales</taxon>
        <taxon>Odoribacteraceae</taxon>
        <taxon>Odoribacter</taxon>
    </lineage>
</organism>
<dbReference type="AlphaFoldDB" id="A0AAW6FKL3"/>
<reference evidence="1" key="1">
    <citation type="submission" date="2023-01" db="EMBL/GenBank/DDBJ databases">
        <title>Human gut microbiome strain richness.</title>
        <authorList>
            <person name="Chen-Liaw A."/>
        </authorList>
    </citation>
    <scope>NUCLEOTIDE SEQUENCE</scope>
    <source>
        <strain evidence="1">RTP21484st1_B7_RTP21484_190118</strain>
    </source>
</reference>
<dbReference type="RefSeq" id="WP_256316196.1">
    <property type="nucleotide sequence ID" value="NZ_JADNIQ010000001.1"/>
</dbReference>
<gene>
    <name evidence="1" type="ORF">PN645_13545</name>
</gene>
<proteinExistence type="predicted"/>